<gene>
    <name evidence="3" type="ORF">EQG68_04735</name>
</gene>
<evidence type="ECO:0000313" key="4">
    <source>
        <dbReference type="Proteomes" id="UP000289734"/>
    </source>
</evidence>
<dbReference type="Pfam" id="PF18962">
    <property type="entry name" value="Por_Secre_tail"/>
    <property type="match status" value="1"/>
</dbReference>
<feature type="domain" description="Secretion system C-terminal sorting" evidence="2">
    <location>
        <begin position="456"/>
        <end position="524"/>
    </location>
</feature>
<comment type="caution">
    <text evidence="3">The sequence shown here is derived from an EMBL/GenBank/DDBJ whole genome shotgun (WGS) entry which is preliminary data.</text>
</comment>
<evidence type="ECO:0000313" key="3">
    <source>
        <dbReference type="EMBL" id="RXR33537.1"/>
    </source>
</evidence>
<evidence type="ECO:0000259" key="2">
    <source>
        <dbReference type="Pfam" id="PF18962"/>
    </source>
</evidence>
<evidence type="ECO:0000256" key="1">
    <source>
        <dbReference type="ARBA" id="ARBA00022729"/>
    </source>
</evidence>
<keyword evidence="1" id="KW-0732">Signal</keyword>
<dbReference type="SUPFAM" id="SSF50998">
    <property type="entry name" value="Quinoprotein alcohol dehydrogenase-like"/>
    <property type="match status" value="1"/>
</dbReference>
<dbReference type="PANTHER" id="PTHR42754:SF1">
    <property type="entry name" value="LIPOPROTEIN"/>
    <property type="match status" value="1"/>
</dbReference>
<keyword evidence="4" id="KW-1185">Reference proteome</keyword>
<dbReference type="AlphaFoldDB" id="A0A4Q1KTV4"/>
<proteinExistence type="predicted"/>
<dbReference type="OrthoDB" id="9811934at2"/>
<dbReference type="PANTHER" id="PTHR42754">
    <property type="entry name" value="ENDOGLUCANASE"/>
    <property type="match status" value="1"/>
</dbReference>
<dbReference type="Proteomes" id="UP000289734">
    <property type="component" value="Unassembled WGS sequence"/>
</dbReference>
<dbReference type="NCBIfam" id="TIGR04183">
    <property type="entry name" value="Por_Secre_tail"/>
    <property type="match status" value="1"/>
</dbReference>
<accession>A0A4Q1KTV4</accession>
<dbReference type="RefSeq" id="WP_129463638.1">
    <property type="nucleotide sequence ID" value="NZ_SBKQ01000004.1"/>
</dbReference>
<name>A0A4Q1KTV4_9FLAO</name>
<dbReference type="EMBL" id="SBKQ01000004">
    <property type="protein sequence ID" value="RXR33537.1"/>
    <property type="molecule type" value="Genomic_DNA"/>
</dbReference>
<dbReference type="InterPro" id="IPR011047">
    <property type="entry name" value="Quinoprotein_ADH-like_sf"/>
</dbReference>
<reference evidence="4" key="1">
    <citation type="submission" date="2019-01" db="EMBL/GenBank/DDBJ databases">
        <title>Cytophagaceae bacterium strain CAR-16.</title>
        <authorList>
            <person name="Chen W.-M."/>
        </authorList>
    </citation>
    <scope>NUCLEOTIDE SEQUENCE [LARGE SCALE GENOMIC DNA]</scope>
    <source>
        <strain evidence="4">ICH-30</strain>
    </source>
</reference>
<sequence length="531" mass="58985">MKHYTSFYSLIAFLFCLCSVQLFSQDILWEKSIGGKHADYLFDAVPTADYGFLLAGSSLSGKTGKKTDANQGDLDYWLWKMNEHGDLEWQKSFGGTGSDFLQRVELTNDGGFILVGTSNSPKGEGKKEDSRGHEDIWVIKLDAKGTEEWQKTIGGSSQEMAHSIRQTADGGYIIGASSSSEKTGDKETNSRGAMDYWIIKLDKKGEIDWQQTFGGIYNDFLKSIEQTHDGGYIVGGYSNSPESGDKTNRNFGIGDYWVLKLDKSGNLEWQKTLGGDKDDQLATLVQTRDGDFILGGNSNSGVSESKRKSNRNGTDFWVIKLDKEGEEIWQETYHFGKSDVLTSIVENDDKTLLIAGFAKSEVIGAKKTDKEDINDYAFIKVKENGEEIFKRTVGSTGEEIMRKVIITRDGGYLLTGTSNGKTSRDKKSAIGSQDFWVVKLKDKDKRKEDKLAIEAFPNPTAQYTNVIIGYDYEKGTCSVFDIAGRQLQTFDIAKERTIPVDLGGLPEGIYVIEIKTNVQKDGVKVIKGNKN</sequence>
<protein>
    <submittedName>
        <fullName evidence="3">T9SS type A sorting domain-containing protein</fullName>
    </submittedName>
</protein>
<dbReference type="InterPro" id="IPR026444">
    <property type="entry name" value="Secre_tail"/>
</dbReference>
<organism evidence="3 4">
    <name type="scientific">Flavobacterium piscinae</name>
    <dbReference type="NCBI Taxonomy" id="2506424"/>
    <lineage>
        <taxon>Bacteria</taxon>
        <taxon>Pseudomonadati</taxon>
        <taxon>Bacteroidota</taxon>
        <taxon>Flavobacteriia</taxon>
        <taxon>Flavobacteriales</taxon>
        <taxon>Flavobacteriaceae</taxon>
        <taxon>Flavobacterium</taxon>
    </lineage>
</organism>